<evidence type="ECO:0000256" key="1">
    <source>
        <dbReference type="SAM" id="MobiDB-lite"/>
    </source>
</evidence>
<protein>
    <recommendedName>
        <fullName evidence="4">HAD-like protein</fullName>
    </recommendedName>
</protein>
<organism evidence="2 3">
    <name type="scientific">Periconia macrospinosa</name>
    <dbReference type="NCBI Taxonomy" id="97972"/>
    <lineage>
        <taxon>Eukaryota</taxon>
        <taxon>Fungi</taxon>
        <taxon>Dikarya</taxon>
        <taxon>Ascomycota</taxon>
        <taxon>Pezizomycotina</taxon>
        <taxon>Dothideomycetes</taxon>
        <taxon>Pleosporomycetidae</taxon>
        <taxon>Pleosporales</taxon>
        <taxon>Massarineae</taxon>
        <taxon>Periconiaceae</taxon>
        <taxon>Periconia</taxon>
    </lineage>
</organism>
<dbReference type="EMBL" id="KZ805417">
    <property type="protein sequence ID" value="PVH98262.1"/>
    <property type="molecule type" value="Genomic_DNA"/>
</dbReference>
<name>A0A2V1DJB5_9PLEO</name>
<reference evidence="2 3" key="1">
    <citation type="journal article" date="2018" name="Sci. Rep.">
        <title>Comparative genomics provides insights into the lifestyle and reveals functional heterogeneity of dark septate endophytic fungi.</title>
        <authorList>
            <person name="Knapp D.G."/>
            <person name="Nemeth J.B."/>
            <person name="Barry K."/>
            <person name="Hainaut M."/>
            <person name="Henrissat B."/>
            <person name="Johnson J."/>
            <person name="Kuo A."/>
            <person name="Lim J.H.P."/>
            <person name="Lipzen A."/>
            <person name="Nolan M."/>
            <person name="Ohm R.A."/>
            <person name="Tamas L."/>
            <person name="Grigoriev I.V."/>
            <person name="Spatafora J.W."/>
            <person name="Nagy L.G."/>
            <person name="Kovacs G.M."/>
        </authorList>
    </citation>
    <scope>NUCLEOTIDE SEQUENCE [LARGE SCALE GENOMIC DNA]</scope>
    <source>
        <strain evidence="2 3">DSE2036</strain>
    </source>
</reference>
<keyword evidence="3" id="KW-1185">Reference proteome</keyword>
<evidence type="ECO:0000313" key="3">
    <source>
        <dbReference type="Proteomes" id="UP000244855"/>
    </source>
</evidence>
<dbReference type="Proteomes" id="UP000244855">
    <property type="component" value="Unassembled WGS sequence"/>
</dbReference>
<proteinExistence type="predicted"/>
<sequence length="112" mass="12387">MLHPLTYYKPFIRISSTLARRCTCAGTAPHRPRQYSTLAHSLTTGTPSSCTIQEKQQQGAIRAMSANPTIIESEKMKRPRRFAPLGPEKKVEGDARQVLEGIVFDVDGTLCA</sequence>
<feature type="region of interest" description="Disordered" evidence="1">
    <location>
        <begin position="61"/>
        <end position="89"/>
    </location>
</feature>
<accession>A0A2V1DJB5</accession>
<evidence type="ECO:0008006" key="4">
    <source>
        <dbReference type="Google" id="ProtNLM"/>
    </source>
</evidence>
<dbReference type="AlphaFoldDB" id="A0A2V1DJB5"/>
<gene>
    <name evidence="2" type="ORF">DM02DRAFT_630390</name>
</gene>
<evidence type="ECO:0000313" key="2">
    <source>
        <dbReference type="EMBL" id="PVH98262.1"/>
    </source>
</evidence>